<dbReference type="STRING" id="1121266.SAMN02745883_01928"/>
<protein>
    <submittedName>
        <fullName evidence="3">Uncharacterized protein</fullName>
    </submittedName>
</protein>
<name>A0A1M6S1W1_9FIRM</name>
<feature type="coiled-coil region" evidence="1">
    <location>
        <begin position="41"/>
        <end position="75"/>
    </location>
</feature>
<evidence type="ECO:0000313" key="4">
    <source>
        <dbReference type="Proteomes" id="UP000184082"/>
    </source>
</evidence>
<keyword evidence="2" id="KW-0812">Transmembrane</keyword>
<dbReference type="Proteomes" id="UP000184082">
    <property type="component" value="Unassembled WGS sequence"/>
</dbReference>
<proteinExistence type="predicted"/>
<feature type="transmembrane region" description="Helical" evidence="2">
    <location>
        <begin position="20"/>
        <end position="39"/>
    </location>
</feature>
<dbReference type="AlphaFoldDB" id="A0A1M6S1W1"/>
<organism evidence="3 4">
    <name type="scientific">Caminicella sporogenes DSM 14501</name>
    <dbReference type="NCBI Taxonomy" id="1121266"/>
    <lineage>
        <taxon>Bacteria</taxon>
        <taxon>Bacillati</taxon>
        <taxon>Bacillota</taxon>
        <taxon>Clostridia</taxon>
        <taxon>Peptostreptococcales</taxon>
        <taxon>Caminicellaceae</taxon>
        <taxon>Caminicella</taxon>
    </lineage>
</organism>
<dbReference type="RefSeq" id="WP_072967988.1">
    <property type="nucleotide sequence ID" value="NZ_FRAJ01000016.1"/>
</dbReference>
<keyword evidence="2" id="KW-0472">Membrane</keyword>
<sequence>MIKIKKSENNSKRKFIPKPIFITFILLGLSIFLFYSGVLDSLNQKKEINDLKLRVSNLEKKINEKNIEILNLKRDIDNKTSIIISLKNALYSKKTQEVREVKPSEYNSILLESLQWIEKIAFDGRKYPEILFKNDEEKDVLKKILESKIIPSYDNEILLSIDLSDKKNQYYYIECLVYRRVNLHLEKGGDFITRKYVVKKTQKGFEFVE</sequence>
<evidence type="ECO:0000256" key="2">
    <source>
        <dbReference type="SAM" id="Phobius"/>
    </source>
</evidence>
<keyword evidence="1" id="KW-0175">Coiled coil</keyword>
<gene>
    <name evidence="3" type="ORF">SAMN02745883_01928</name>
</gene>
<reference evidence="3 4" key="1">
    <citation type="submission" date="2016-11" db="EMBL/GenBank/DDBJ databases">
        <authorList>
            <person name="Jaros S."/>
            <person name="Januszkiewicz K."/>
            <person name="Wedrychowicz H."/>
        </authorList>
    </citation>
    <scope>NUCLEOTIDE SEQUENCE [LARGE SCALE GENOMIC DNA]</scope>
    <source>
        <strain evidence="3 4">DSM 14501</strain>
    </source>
</reference>
<evidence type="ECO:0000256" key="1">
    <source>
        <dbReference type="SAM" id="Coils"/>
    </source>
</evidence>
<keyword evidence="4" id="KW-1185">Reference proteome</keyword>
<accession>A0A1M6S1W1</accession>
<evidence type="ECO:0000313" key="3">
    <source>
        <dbReference type="EMBL" id="SHK38641.1"/>
    </source>
</evidence>
<dbReference type="EMBL" id="FRAJ01000016">
    <property type="protein sequence ID" value="SHK38641.1"/>
    <property type="molecule type" value="Genomic_DNA"/>
</dbReference>
<keyword evidence="2" id="KW-1133">Transmembrane helix</keyword>